<evidence type="ECO:0000256" key="8">
    <source>
        <dbReference type="ARBA" id="ARBA00022723"/>
    </source>
</evidence>
<evidence type="ECO:0000256" key="7">
    <source>
        <dbReference type="ARBA" id="ARBA00022705"/>
    </source>
</evidence>
<comment type="caution">
    <text evidence="17">The sequence shown here is derived from an EMBL/GenBank/DDBJ whole genome shotgun (WGS) entry which is preliminary data.</text>
</comment>
<evidence type="ECO:0000256" key="6">
    <source>
        <dbReference type="ARBA" id="ARBA00022695"/>
    </source>
</evidence>
<dbReference type="InterPro" id="IPR043502">
    <property type="entry name" value="DNA/RNA_pol_sf"/>
</dbReference>
<dbReference type="SUPFAM" id="SSF100879">
    <property type="entry name" value="Lesion bypass DNA polymerase (Y-family), little finger domain"/>
    <property type="match status" value="1"/>
</dbReference>
<keyword evidence="11 15" id="KW-0239">DNA-directed DNA polymerase</keyword>
<dbReference type="PROSITE" id="PS50173">
    <property type="entry name" value="UMUC"/>
    <property type="match status" value="1"/>
</dbReference>
<dbReference type="InterPro" id="IPR022880">
    <property type="entry name" value="DNApol_IV"/>
</dbReference>
<evidence type="ECO:0000313" key="18">
    <source>
        <dbReference type="Proteomes" id="UP000003571"/>
    </source>
</evidence>
<keyword evidence="12 15" id="KW-0238">DNA-binding</keyword>
<dbReference type="Gene3D" id="3.40.1170.60">
    <property type="match status" value="1"/>
</dbReference>
<evidence type="ECO:0000256" key="4">
    <source>
        <dbReference type="ARBA" id="ARBA00022490"/>
    </source>
</evidence>
<reference evidence="17 18" key="1">
    <citation type="submission" date="2011-09" db="EMBL/GenBank/DDBJ databases">
        <title>The draft genome of Treponema saccharophilum DSM 2985.</title>
        <authorList>
            <consortium name="US DOE Joint Genome Institute (JGI-PGF)"/>
            <person name="Lucas S."/>
            <person name="Copeland A."/>
            <person name="Lapidus A."/>
            <person name="Glavina del Rio T."/>
            <person name="Dalin E."/>
            <person name="Tice H."/>
            <person name="Bruce D."/>
            <person name="Goodwin L."/>
            <person name="Pitluck S."/>
            <person name="Peters L."/>
            <person name="Kyrpides N."/>
            <person name="Mavromatis K."/>
            <person name="Ivanova N."/>
            <person name="Markowitz V."/>
            <person name="Cheng J.-F."/>
            <person name="Hugenholtz P."/>
            <person name="Woyke T."/>
            <person name="Wu D."/>
            <person name="Gronow S."/>
            <person name="Wellnitz S."/>
            <person name="Brambilla E."/>
            <person name="Klenk H.-P."/>
            <person name="Eisen J.A."/>
        </authorList>
    </citation>
    <scope>NUCLEOTIDE SEQUENCE [LARGE SCALE GENOMIC DNA]</scope>
    <source>
        <strain evidence="17 18">DSM 2985</strain>
    </source>
</reference>
<keyword evidence="5 15" id="KW-0808">Transferase</keyword>
<keyword evidence="6 15" id="KW-0548">Nucleotidyltransferase</keyword>
<dbReference type="Pfam" id="PF00817">
    <property type="entry name" value="IMS"/>
    <property type="match status" value="1"/>
</dbReference>
<dbReference type="InterPro" id="IPR017961">
    <property type="entry name" value="DNA_pol_Y-fam_little_finger"/>
</dbReference>
<protein>
    <recommendedName>
        <fullName evidence="15">DNA polymerase IV</fullName>
        <shortName evidence="15">Pol IV</shortName>
        <ecNumber evidence="15">2.7.7.7</ecNumber>
    </recommendedName>
</protein>
<dbReference type="NCBIfam" id="NF002677">
    <property type="entry name" value="PRK02406.1"/>
    <property type="match status" value="1"/>
</dbReference>
<comment type="subunit">
    <text evidence="15">Monomer.</text>
</comment>
<evidence type="ECO:0000256" key="14">
    <source>
        <dbReference type="ARBA" id="ARBA00049244"/>
    </source>
</evidence>
<proteinExistence type="inferred from homology"/>
<dbReference type="CDD" id="cd03586">
    <property type="entry name" value="PolY_Pol_IV_kappa"/>
    <property type="match status" value="1"/>
</dbReference>
<name>H7EI10_9SPIR</name>
<keyword evidence="9 15" id="KW-0227">DNA damage</keyword>
<evidence type="ECO:0000256" key="5">
    <source>
        <dbReference type="ARBA" id="ARBA00022679"/>
    </source>
</evidence>
<dbReference type="SUPFAM" id="SSF56672">
    <property type="entry name" value="DNA/RNA polymerases"/>
    <property type="match status" value="1"/>
</dbReference>
<dbReference type="PATRIC" id="fig|907348.3.peg.444"/>
<evidence type="ECO:0000256" key="3">
    <source>
        <dbReference type="ARBA" id="ARBA00022457"/>
    </source>
</evidence>
<comment type="similarity">
    <text evidence="2 15">Belongs to the DNA polymerase type-Y family.</text>
</comment>
<keyword evidence="13 15" id="KW-0234">DNA repair</keyword>
<dbReference type="Gene3D" id="3.30.1490.100">
    <property type="entry name" value="DNA polymerase, Y-family, little finger domain"/>
    <property type="match status" value="1"/>
</dbReference>
<feature type="binding site" evidence="15">
    <location>
        <position position="103"/>
    </location>
    <ligand>
        <name>Mg(2+)</name>
        <dbReference type="ChEBI" id="CHEBI:18420"/>
    </ligand>
</feature>
<keyword evidence="10 15" id="KW-0460">Magnesium</keyword>
<evidence type="ECO:0000256" key="15">
    <source>
        <dbReference type="HAMAP-Rule" id="MF_01113"/>
    </source>
</evidence>
<dbReference type="AlphaFoldDB" id="H7EI10"/>
<evidence type="ECO:0000256" key="2">
    <source>
        <dbReference type="ARBA" id="ARBA00010945"/>
    </source>
</evidence>
<dbReference type="HAMAP" id="MF_01113">
    <property type="entry name" value="DNApol_IV"/>
    <property type="match status" value="1"/>
</dbReference>
<evidence type="ECO:0000256" key="1">
    <source>
        <dbReference type="ARBA" id="ARBA00004496"/>
    </source>
</evidence>
<dbReference type="GO" id="GO:0042276">
    <property type="term" value="P:error-prone translesion synthesis"/>
    <property type="evidence" value="ECO:0007669"/>
    <property type="project" value="TreeGrafter"/>
</dbReference>
<evidence type="ECO:0000256" key="13">
    <source>
        <dbReference type="ARBA" id="ARBA00023204"/>
    </source>
</evidence>
<dbReference type="GO" id="GO:0009432">
    <property type="term" value="P:SOS response"/>
    <property type="evidence" value="ECO:0007669"/>
    <property type="project" value="TreeGrafter"/>
</dbReference>
<keyword evidence="18" id="KW-1185">Reference proteome</keyword>
<dbReference type="InterPro" id="IPR043128">
    <property type="entry name" value="Rev_trsase/Diguanyl_cyclase"/>
</dbReference>
<keyword evidence="7 15" id="KW-0235">DNA replication</keyword>
<dbReference type="InterPro" id="IPR036775">
    <property type="entry name" value="DNA_pol_Y-fam_lit_finger_sf"/>
</dbReference>
<evidence type="ECO:0000256" key="10">
    <source>
        <dbReference type="ARBA" id="ARBA00022842"/>
    </source>
</evidence>
<dbReference type="GO" id="GO:0000287">
    <property type="term" value="F:magnesium ion binding"/>
    <property type="evidence" value="ECO:0007669"/>
    <property type="project" value="UniProtKB-UniRule"/>
</dbReference>
<gene>
    <name evidence="15" type="primary">dinB</name>
    <name evidence="17" type="ORF">TresaDRAFT_2566</name>
</gene>
<dbReference type="FunFam" id="3.40.1170.60:FF:000001">
    <property type="entry name" value="DNA polymerase IV"/>
    <property type="match status" value="1"/>
</dbReference>
<dbReference type="PANTHER" id="PTHR11076">
    <property type="entry name" value="DNA REPAIR POLYMERASE UMUC / TRANSFERASE FAMILY MEMBER"/>
    <property type="match status" value="1"/>
</dbReference>
<dbReference type="GO" id="GO:0006261">
    <property type="term" value="P:DNA-templated DNA replication"/>
    <property type="evidence" value="ECO:0007669"/>
    <property type="project" value="UniProtKB-UniRule"/>
</dbReference>
<dbReference type="GO" id="GO:0003684">
    <property type="term" value="F:damaged DNA binding"/>
    <property type="evidence" value="ECO:0007669"/>
    <property type="project" value="InterPro"/>
</dbReference>
<dbReference type="GO" id="GO:0006281">
    <property type="term" value="P:DNA repair"/>
    <property type="evidence" value="ECO:0007669"/>
    <property type="project" value="UniProtKB-UniRule"/>
</dbReference>
<comment type="subcellular location">
    <subcellularLocation>
        <location evidence="1 15">Cytoplasm</location>
    </subcellularLocation>
</comment>
<dbReference type="InterPro" id="IPR001126">
    <property type="entry name" value="UmuC"/>
</dbReference>
<feature type="domain" description="UmuC" evidence="16">
    <location>
        <begin position="5"/>
        <end position="185"/>
    </location>
</feature>
<accession>H7EI10</accession>
<comment type="catalytic activity">
    <reaction evidence="14 15">
        <text>DNA(n) + a 2'-deoxyribonucleoside 5'-triphosphate = DNA(n+1) + diphosphate</text>
        <dbReference type="Rhea" id="RHEA:22508"/>
        <dbReference type="Rhea" id="RHEA-COMP:17339"/>
        <dbReference type="Rhea" id="RHEA-COMP:17340"/>
        <dbReference type="ChEBI" id="CHEBI:33019"/>
        <dbReference type="ChEBI" id="CHEBI:61560"/>
        <dbReference type="ChEBI" id="CHEBI:173112"/>
        <dbReference type="EC" id="2.7.7.7"/>
    </reaction>
</comment>
<evidence type="ECO:0000313" key="17">
    <source>
        <dbReference type="EMBL" id="EIC02786.1"/>
    </source>
</evidence>
<evidence type="ECO:0000256" key="12">
    <source>
        <dbReference type="ARBA" id="ARBA00023125"/>
    </source>
</evidence>
<dbReference type="OrthoDB" id="9808813at2"/>
<dbReference type="Proteomes" id="UP000003571">
    <property type="component" value="Unassembled WGS sequence"/>
</dbReference>
<evidence type="ECO:0000259" key="16">
    <source>
        <dbReference type="PROSITE" id="PS50173"/>
    </source>
</evidence>
<comment type="function">
    <text evidence="15">Poorly processive, error-prone DNA polymerase involved in untargeted mutagenesis. Copies undamaged DNA at stalled replication forks, which arise in vivo from mismatched or misaligned primer ends. These misaligned primers can be extended by PolIV. Exhibits no 3'-5' exonuclease (proofreading) activity. May be involved in translesional synthesis, in conjunction with the beta clamp from PolIII.</text>
</comment>
<dbReference type="GO" id="GO:0005829">
    <property type="term" value="C:cytosol"/>
    <property type="evidence" value="ECO:0007669"/>
    <property type="project" value="TreeGrafter"/>
</dbReference>
<evidence type="ECO:0000256" key="9">
    <source>
        <dbReference type="ARBA" id="ARBA00022763"/>
    </source>
</evidence>
<dbReference type="InterPro" id="IPR050116">
    <property type="entry name" value="DNA_polymerase-Y"/>
</dbReference>
<dbReference type="Gene3D" id="1.10.150.20">
    <property type="entry name" value="5' to 3' exonuclease, C-terminal subdomain"/>
    <property type="match status" value="1"/>
</dbReference>
<dbReference type="EC" id="2.7.7.7" evidence="15"/>
<dbReference type="RefSeq" id="WP_002702426.1">
    <property type="nucleotide sequence ID" value="NZ_AGRW01000032.1"/>
</dbReference>
<keyword evidence="4 15" id="KW-0963">Cytoplasm</keyword>
<sequence length="389" mass="43561">MGNVFLHADIDAFFASVEQLDNPELRGRPVIIGRNDKRSVVSTASYEARKFGVHSAMPVVTAKKLCPDGIFLPVRMARYEEKSREVMALFGNYSPDVQQLSIDEAFIDLTGTERLFGKPEATAKRLKAEILEKTGLTVSVGLASTKYVAKIASGLSKPDGFFCVPDGKEEEFMLSLPLEKVWGIGEKTREKLLSRYLRTVQSIHDLPLKTLQSILGESSGTFVYNAVRGREYEQFNRKTKSRSIGSETTFEYDLTSIPEIEREIRALCRTVMLRAREENLLSNTVCVKIRFGDFSTITARETFSSEIASIQDLSEKSTALFRSKFHARKGIRLLGVSLQNAYDESKRDISLFDTEQSFAESKIEKAIAALEKKFPNARLGTAGDMFPTN</sequence>
<keyword evidence="8 15" id="KW-0479">Metal-binding</keyword>
<evidence type="ECO:0000256" key="11">
    <source>
        <dbReference type="ARBA" id="ARBA00022932"/>
    </source>
</evidence>
<dbReference type="GO" id="GO:0003887">
    <property type="term" value="F:DNA-directed DNA polymerase activity"/>
    <property type="evidence" value="ECO:0007669"/>
    <property type="project" value="UniProtKB-UniRule"/>
</dbReference>
<dbReference type="Gene3D" id="3.30.70.270">
    <property type="match status" value="1"/>
</dbReference>
<dbReference type="STRING" id="907348.TresaDRAFT_2566"/>
<dbReference type="eggNOG" id="COG0389">
    <property type="taxonomic scope" value="Bacteria"/>
</dbReference>
<dbReference type="EMBL" id="AGRW01000032">
    <property type="protein sequence ID" value="EIC02786.1"/>
    <property type="molecule type" value="Genomic_DNA"/>
</dbReference>
<dbReference type="PANTHER" id="PTHR11076:SF33">
    <property type="entry name" value="DNA POLYMERASE KAPPA"/>
    <property type="match status" value="1"/>
</dbReference>
<keyword evidence="3 15" id="KW-0515">Mutator protein</keyword>
<feature type="active site" evidence="15">
    <location>
        <position position="104"/>
    </location>
</feature>
<comment type="cofactor">
    <cofactor evidence="15">
        <name>Mg(2+)</name>
        <dbReference type="ChEBI" id="CHEBI:18420"/>
    </cofactor>
    <text evidence="15">Binds 2 magnesium ions per subunit.</text>
</comment>
<dbReference type="Pfam" id="PF11799">
    <property type="entry name" value="IMS_C"/>
    <property type="match status" value="1"/>
</dbReference>
<organism evidence="17 18">
    <name type="scientific">Treponema saccharophilum DSM 2985</name>
    <dbReference type="NCBI Taxonomy" id="907348"/>
    <lineage>
        <taxon>Bacteria</taxon>
        <taxon>Pseudomonadati</taxon>
        <taxon>Spirochaetota</taxon>
        <taxon>Spirochaetia</taxon>
        <taxon>Spirochaetales</taxon>
        <taxon>Treponemataceae</taxon>
        <taxon>Treponema</taxon>
    </lineage>
</organism>
<feature type="binding site" evidence="15">
    <location>
        <position position="9"/>
    </location>
    <ligand>
        <name>Mg(2+)</name>
        <dbReference type="ChEBI" id="CHEBI:18420"/>
    </ligand>
</feature>
<feature type="site" description="Substrate discrimination" evidence="15">
    <location>
        <position position="14"/>
    </location>
</feature>